<name>A0ACB7RSM3_HYAAI</name>
<evidence type="ECO:0000313" key="1">
    <source>
        <dbReference type="EMBL" id="KAH6925937.1"/>
    </source>
</evidence>
<gene>
    <name evidence="1" type="ORF">HPB50_012303</name>
</gene>
<organism evidence="1 2">
    <name type="scientific">Hyalomma asiaticum</name>
    <name type="common">Tick</name>
    <dbReference type="NCBI Taxonomy" id="266040"/>
    <lineage>
        <taxon>Eukaryota</taxon>
        <taxon>Metazoa</taxon>
        <taxon>Ecdysozoa</taxon>
        <taxon>Arthropoda</taxon>
        <taxon>Chelicerata</taxon>
        <taxon>Arachnida</taxon>
        <taxon>Acari</taxon>
        <taxon>Parasitiformes</taxon>
        <taxon>Ixodida</taxon>
        <taxon>Ixodoidea</taxon>
        <taxon>Ixodidae</taxon>
        <taxon>Hyalomminae</taxon>
        <taxon>Hyalomma</taxon>
    </lineage>
</organism>
<dbReference type="EMBL" id="CM023487">
    <property type="protein sequence ID" value="KAH6925937.1"/>
    <property type="molecule type" value="Genomic_DNA"/>
</dbReference>
<dbReference type="Proteomes" id="UP000821845">
    <property type="component" value="Chromosome 7"/>
</dbReference>
<accession>A0ACB7RSM3</accession>
<protein>
    <submittedName>
        <fullName evidence="1">Uncharacterized protein</fullName>
    </submittedName>
</protein>
<evidence type="ECO:0000313" key="2">
    <source>
        <dbReference type="Proteomes" id="UP000821845"/>
    </source>
</evidence>
<proteinExistence type="predicted"/>
<sequence length="67" mass="7540">MKNDDLENRSRRNNLVIHGLLEPPQETPDTQLASVTGLLSDKLGVHCDVIERCHRLGARRHAKDVLS</sequence>
<comment type="caution">
    <text evidence="1">The sequence shown here is derived from an EMBL/GenBank/DDBJ whole genome shotgun (WGS) entry which is preliminary data.</text>
</comment>
<keyword evidence="2" id="KW-1185">Reference proteome</keyword>
<reference evidence="1" key="1">
    <citation type="submission" date="2020-05" db="EMBL/GenBank/DDBJ databases">
        <title>Large-scale comparative analyses of tick genomes elucidate their genetic diversity and vector capacities.</title>
        <authorList>
            <person name="Jia N."/>
            <person name="Wang J."/>
            <person name="Shi W."/>
            <person name="Du L."/>
            <person name="Sun Y."/>
            <person name="Zhan W."/>
            <person name="Jiang J."/>
            <person name="Wang Q."/>
            <person name="Zhang B."/>
            <person name="Ji P."/>
            <person name="Sakyi L.B."/>
            <person name="Cui X."/>
            <person name="Yuan T."/>
            <person name="Jiang B."/>
            <person name="Yang W."/>
            <person name="Lam T.T.-Y."/>
            <person name="Chang Q."/>
            <person name="Ding S."/>
            <person name="Wang X."/>
            <person name="Zhu J."/>
            <person name="Ruan X."/>
            <person name="Zhao L."/>
            <person name="Wei J."/>
            <person name="Que T."/>
            <person name="Du C."/>
            <person name="Cheng J."/>
            <person name="Dai P."/>
            <person name="Han X."/>
            <person name="Huang E."/>
            <person name="Gao Y."/>
            <person name="Liu J."/>
            <person name="Shao H."/>
            <person name="Ye R."/>
            <person name="Li L."/>
            <person name="Wei W."/>
            <person name="Wang X."/>
            <person name="Wang C."/>
            <person name="Yang T."/>
            <person name="Huo Q."/>
            <person name="Li W."/>
            <person name="Guo W."/>
            <person name="Chen H."/>
            <person name="Zhou L."/>
            <person name="Ni X."/>
            <person name="Tian J."/>
            <person name="Zhou Y."/>
            <person name="Sheng Y."/>
            <person name="Liu T."/>
            <person name="Pan Y."/>
            <person name="Xia L."/>
            <person name="Li J."/>
            <person name="Zhao F."/>
            <person name="Cao W."/>
        </authorList>
    </citation>
    <scope>NUCLEOTIDE SEQUENCE</scope>
    <source>
        <strain evidence="1">Hyas-2018</strain>
    </source>
</reference>